<accession>A0A1V2I214</accession>
<dbReference type="GO" id="GO:0016491">
    <property type="term" value="F:oxidoreductase activity"/>
    <property type="evidence" value="ECO:0007669"/>
    <property type="project" value="UniProtKB-KW"/>
</dbReference>
<evidence type="ECO:0000256" key="1">
    <source>
        <dbReference type="ARBA" id="ARBA00023002"/>
    </source>
</evidence>
<dbReference type="InterPro" id="IPR016161">
    <property type="entry name" value="Ald_DH/histidinol_DH"/>
</dbReference>
<dbReference type="Gene3D" id="3.40.605.10">
    <property type="entry name" value="Aldehyde Dehydrogenase, Chain A, domain 1"/>
    <property type="match status" value="1"/>
</dbReference>
<dbReference type="AlphaFoldDB" id="A0A1V2I214"/>
<reference evidence="3" key="1">
    <citation type="submission" date="2016-10" db="EMBL/GenBank/DDBJ databases">
        <title>Frankia sp. NRRL B-16386 Genome sequencing.</title>
        <authorList>
            <person name="Ghodhbane-Gtari F."/>
            <person name="Swanson E."/>
            <person name="Gueddou A."/>
            <person name="Hezbri K."/>
            <person name="Ktari K."/>
            <person name="Nouioui I."/>
            <person name="Morris K."/>
            <person name="Simpson S."/>
            <person name="Abebe-Akele F."/>
            <person name="Thomas K."/>
            <person name="Gtari M."/>
            <person name="Tisa L.S."/>
        </authorList>
    </citation>
    <scope>NUCLEOTIDE SEQUENCE [LARGE SCALE GENOMIC DNA]</scope>
    <source>
        <strain evidence="3">NRRL B-16386</strain>
    </source>
</reference>
<gene>
    <name evidence="2" type="ORF">BL253_31210</name>
</gene>
<keyword evidence="1" id="KW-0560">Oxidoreductase</keyword>
<protein>
    <recommendedName>
        <fullName evidence="4">Aldehyde dehydrogenase domain-containing protein</fullName>
    </recommendedName>
</protein>
<organism evidence="2 3">
    <name type="scientific">Pseudofrankia asymbiotica</name>
    <dbReference type="NCBI Taxonomy" id="1834516"/>
    <lineage>
        <taxon>Bacteria</taxon>
        <taxon>Bacillati</taxon>
        <taxon>Actinomycetota</taxon>
        <taxon>Actinomycetes</taxon>
        <taxon>Frankiales</taxon>
        <taxon>Frankiaceae</taxon>
        <taxon>Pseudofrankia</taxon>
    </lineage>
</organism>
<keyword evidence="3" id="KW-1185">Reference proteome</keyword>
<evidence type="ECO:0000313" key="3">
    <source>
        <dbReference type="Proteomes" id="UP000188929"/>
    </source>
</evidence>
<evidence type="ECO:0008006" key="4">
    <source>
        <dbReference type="Google" id="ProtNLM"/>
    </source>
</evidence>
<proteinExistence type="predicted"/>
<dbReference type="Proteomes" id="UP000188929">
    <property type="component" value="Unassembled WGS sequence"/>
</dbReference>
<dbReference type="STRING" id="1834516.BL253_31210"/>
<dbReference type="EMBL" id="MOMC01000075">
    <property type="protein sequence ID" value="ONH24078.1"/>
    <property type="molecule type" value="Genomic_DNA"/>
</dbReference>
<dbReference type="InterPro" id="IPR016162">
    <property type="entry name" value="Ald_DH_N"/>
</dbReference>
<dbReference type="SUPFAM" id="SSF53720">
    <property type="entry name" value="ALDH-like"/>
    <property type="match status" value="1"/>
</dbReference>
<name>A0A1V2I214_9ACTN</name>
<evidence type="ECO:0000313" key="2">
    <source>
        <dbReference type="EMBL" id="ONH24078.1"/>
    </source>
</evidence>
<dbReference type="RefSeq" id="WP_241835316.1">
    <property type="nucleotide sequence ID" value="NZ_MOMC01000075.1"/>
</dbReference>
<sequence>MTIAPVGPEALAFPFLSGGPKKLLIGGEWVEPASGRTITSVNPSTGEAIAELAEGDATDVDRAVSGVSTGEMGEHALDSYLNVKSVWIKTD</sequence>
<comment type="caution">
    <text evidence="2">The sequence shown here is derived from an EMBL/GenBank/DDBJ whole genome shotgun (WGS) entry which is preliminary data.</text>
</comment>